<keyword evidence="1" id="KW-0732">Signal</keyword>
<evidence type="ECO:0000313" key="3">
    <source>
        <dbReference type="Proteomes" id="UP000028926"/>
    </source>
</evidence>
<proteinExistence type="predicted"/>
<dbReference type="AlphaFoldDB" id="A0A077AUT8"/>
<sequence>MFKLLTLMPLLFVFSISYVQTMEEDGQPREAERKEWFGKHFSTQRENHKFFDIEVSSVAADTDTDVDADAFHFFERAIYADSLKVLLERANIQGAHLINEMIGKEKTLRETYPDLAFKDNFAQSRFFAIYQNSEPDSFSIPLYAGKEEADAFYANGNLGSLVPGFFHNIRGYPWFSENADNSIFLVQRPSSTPEATAQTVKLLQNLAQESHCPSTISAEKLKYLHDQFEEFTDVCASIKGKLGEKLIEYPSSLKEQNTLPEPDKPGKKANRNTLAFVKKLDEADIAEVFHKNILIFTACINRMRFDLEGRFFETEKKVHEINSKNQVDQHTSTTHPELGLQLKLLQMKAEKIKEAIALIRQELKTPNSNREELKARLKTCQETYRGINTPIAELSKTKKEIEYPRIKEQKVISDIYEYLQEKYLELIEKYKDICNPKDFNFGCSEQLLIDHLFRVNFDNTVVSVRDRVNGKALDTLVFLIHSTMTPCKTCSLAIALEAIHEKGRIFNFFSFLRKVLKREFKGIVVVSFSKEYRPTHPEKFYGFAFKVSNHIPPIEDFYWLVNCPPCLS</sequence>
<name>A0A077AUT8_9PROT</name>
<gene>
    <name evidence="2" type="ORF">ID47_04585</name>
</gene>
<protein>
    <submittedName>
        <fullName evidence="2">Uncharacterized protein</fullName>
    </submittedName>
</protein>
<reference evidence="2 3" key="1">
    <citation type="submission" date="2014-07" db="EMBL/GenBank/DDBJ databases">
        <title>Comparative genomic insights into amoeba endosymbionts belonging to the families of Holosporaceae and Candidatus Midichloriaceae within Rickettsiales.</title>
        <authorList>
            <person name="Wang Z."/>
            <person name="Wu M."/>
        </authorList>
    </citation>
    <scope>NUCLEOTIDE SEQUENCE [LARGE SCALE GENOMIC DNA]</scope>
    <source>
        <strain evidence="2">PRA3</strain>
    </source>
</reference>
<dbReference type="HOGENOM" id="CLU_479580_0_0_5"/>
<dbReference type="EMBL" id="CP008941">
    <property type="protein sequence ID" value="AIK96176.1"/>
    <property type="molecule type" value="Genomic_DNA"/>
</dbReference>
<organism evidence="2 3">
    <name type="scientific">Candidatus Odyssella acanthamoebae</name>
    <dbReference type="NCBI Taxonomy" id="91604"/>
    <lineage>
        <taxon>Bacteria</taxon>
        <taxon>Pseudomonadati</taxon>
        <taxon>Pseudomonadota</taxon>
        <taxon>Alphaproteobacteria</taxon>
        <taxon>Holosporales</taxon>
        <taxon>Candidatus Paracaedibacteraceae</taxon>
        <taxon>Candidatus Odyssella</taxon>
    </lineage>
</organism>
<feature type="chain" id="PRO_5001717286" evidence="1">
    <location>
        <begin position="20"/>
        <end position="568"/>
    </location>
</feature>
<dbReference type="Proteomes" id="UP000028926">
    <property type="component" value="Chromosome"/>
</dbReference>
<dbReference type="STRING" id="91604.ID47_04585"/>
<evidence type="ECO:0000313" key="2">
    <source>
        <dbReference type="EMBL" id="AIK96176.1"/>
    </source>
</evidence>
<dbReference type="RefSeq" id="WP_038464273.1">
    <property type="nucleotide sequence ID" value="NZ_CP008941.1"/>
</dbReference>
<evidence type="ECO:0000256" key="1">
    <source>
        <dbReference type="SAM" id="SignalP"/>
    </source>
</evidence>
<accession>A0A077AUT8</accession>
<keyword evidence="3" id="KW-1185">Reference proteome</keyword>
<feature type="signal peptide" evidence="1">
    <location>
        <begin position="1"/>
        <end position="19"/>
    </location>
</feature>
<dbReference type="KEGG" id="paca:ID47_04585"/>